<comment type="pathway">
    <text evidence="1">Cofactor biosynthesis; adenosylcobalamin biosynthesis.</text>
</comment>
<evidence type="ECO:0000256" key="3">
    <source>
        <dbReference type="ARBA" id="ARBA00022573"/>
    </source>
</evidence>
<dbReference type="GO" id="GO:0032259">
    <property type="term" value="P:methylation"/>
    <property type="evidence" value="ECO:0007669"/>
    <property type="project" value="UniProtKB-KW"/>
</dbReference>
<keyword evidence="5 7" id="KW-0808">Transferase</keyword>
<dbReference type="PANTHER" id="PTHR45790">
    <property type="entry name" value="SIROHEME SYNTHASE-RELATED"/>
    <property type="match status" value="1"/>
</dbReference>
<feature type="domain" description="Tetrapyrrole methylase" evidence="8">
    <location>
        <begin position="3"/>
        <end position="212"/>
    </location>
</feature>
<dbReference type="AlphaFoldDB" id="A0A0U5AVS9"/>
<keyword evidence="3" id="KW-0169">Cobalamin biosynthesis</keyword>
<reference evidence="10" key="2">
    <citation type="journal article" date="2016" name="Int. J. Syst. Evol. Microbiol.">
        <title>Caldimicrobium thiodismutans sp. nov., a sulfur-disproportionating bacterium isolated from a hot spring.</title>
        <authorList>
            <person name="Kojima H."/>
            <person name="Umezawa K."/>
            <person name="Fukui M."/>
        </authorList>
    </citation>
    <scope>NUCLEOTIDE SEQUENCE [LARGE SCALE GENOMIC DNA]</scope>
    <source>
        <strain evidence="10">TF1</strain>
    </source>
</reference>
<dbReference type="RefSeq" id="WP_068511698.1">
    <property type="nucleotide sequence ID" value="NZ_AP014945.1"/>
</dbReference>
<comment type="similarity">
    <text evidence="2 7">Belongs to the precorrin methyltransferase family.</text>
</comment>
<dbReference type="PROSITE" id="PS00840">
    <property type="entry name" value="SUMT_2"/>
    <property type="match status" value="1"/>
</dbReference>
<dbReference type="GO" id="GO:0046026">
    <property type="term" value="F:precorrin-4 C11-methyltransferase activity"/>
    <property type="evidence" value="ECO:0007669"/>
    <property type="project" value="InterPro"/>
</dbReference>
<keyword evidence="6" id="KW-0949">S-adenosyl-L-methionine</keyword>
<reference evidence="9 10" key="1">
    <citation type="journal article" date="2016" name="Int. J. Syst. Evol. Microbiol.">
        <title>Caldimicrobium thiodismutans sp. nov., a sulfur-disproportionating bacterium isolated from a hot spring, and emended description of the genus Caldimicrobium.</title>
        <authorList>
            <person name="Kojima H."/>
            <person name="Umezawa K."/>
            <person name="Fukui M."/>
        </authorList>
    </citation>
    <scope>NUCLEOTIDE SEQUENCE [LARGE SCALE GENOMIC DNA]</scope>
    <source>
        <strain evidence="9 10">TF1</strain>
    </source>
</reference>
<keyword evidence="10" id="KW-1185">Reference proteome</keyword>
<dbReference type="InterPro" id="IPR050161">
    <property type="entry name" value="Siro_Cobalamin_biosynth"/>
</dbReference>
<dbReference type="PANTHER" id="PTHR45790:SF4">
    <property type="entry name" value="COBALT-PRECORRIN-4 C(11)-METHYLTRANSFERASE"/>
    <property type="match status" value="1"/>
</dbReference>
<dbReference type="Gene3D" id="3.40.1010.10">
    <property type="entry name" value="Cobalt-precorrin-4 Transmethylase, Domain 1"/>
    <property type="match status" value="1"/>
</dbReference>
<evidence type="ECO:0000313" key="10">
    <source>
        <dbReference type="Proteomes" id="UP000068196"/>
    </source>
</evidence>
<dbReference type="EMBL" id="AP014945">
    <property type="protein sequence ID" value="BAU22479.1"/>
    <property type="molecule type" value="Genomic_DNA"/>
</dbReference>
<dbReference type="OrthoDB" id="9815856at2"/>
<gene>
    <name evidence="9" type="ORF">THC_0073</name>
</gene>
<accession>A0A0U5AVS9</accession>
<dbReference type="InterPro" id="IPR000878">
    <property type="entry name" value="4pyrrol_Mease"/>
</dbReference>
<dbReference type="InterPro" id="IPR014776">
    <property type="entry name" value="4pyrrole_Mease_sub2"/>
</dbReference>
<dbReference type="Proteomes" id="UP000068196">
    <property type="component" value="Chromosome"/>
</dbReference>
<name>A0A0U5AVS9_9BACT</name>
<dbReference type="UniPathway" id="UPA00148"/>
<protein>
    <submittedName>
        <fullName evidence="9">Cobalt-precorrin-4 C(11)-methyltransferase</fullName>
    </submittedName>
</protein>
<evidence type="ECO:0000256" key="2">
    <source>
        <dbReference type="ARBA" id="ARBA00005879"/>
    </source>
</evidence>
<proteinExistence type="inferred from homology"/>
<dbReference type="Pfam" id="PF00590">
    <property type="entry name" value="TP_methylase"/>
    <property type="match status" value="1"/>
</dbReference>
<evidence type="ECO:0000259" key="8">
    <source>
        <dbReference type="Pfam" id="PF00590"/>
    </source>
</evidence>
<dbReference type="Gene3D" id="3.30.950.10">
    <property type="entry name" value="Methyltransferase, Cobalt-precorrin-4 Transmethylase, Domain 2"/>
    <property type="match status" value="1"/>
</dbReference>
<dbReference type="InterPro" id="IPR003043">
    <property type="entry name" value="Uropor_MeTrfase_CS"/>
</dbReference>
<evidence type="ECO:0000256" key="5">
    <source>
        <dbReference type="ARBA" id="ARBA00022679"/>
    </source>
</evidence>
<evidence type="ECO:0000313" key="9">
    <source>
        <dbReference type="EMBL" id="BAU22479.1"/>
    </source>
</evidence>
<dbReference type="InterPro" id="IPR006362">
    <property type="entry name" value="Cbl_synth_CobM/CibF"/>
</dbReference>
<sequence>MKKVYFIGIGPGDPELLTLKALRVIKEVDLIIYPGSLISEEMSSFLRKENVKAEFYNAFGKPLEEIIAKIKEYLEQNKVVARLVSGDPALYSSIMEHIEVLRDEGITYEIIPGISSGFMASARLGIEFTYPELSNSVVFTRLSGKTGGATEEEILTLAKTKSTLVFFLSSGLAEKLSTLLLKVYNPETQVAILYKLSRKDEKIILTTLSQLAGTMLKEGITRTALIVVGDVLKLMDKNFHKRSILYGKK</sequence>
<dbReference type="GO" id="GO:0009236">
    <property type="term" value="P:cobalamin biosynthetic process"/>
    <property type="evidence" value="ECO:0007669"/>
    <property type="project" value="UniProtKB-UniPathway"/>
</dbReference>
<evidence type="ECO:0000256" key="1">
    <source>
        <dbReference type="ARBA" id="ARBA00004953"/>
    </source>
</evidence>
<evidence type="ECO:0000256" key="4">
    <source>
        <dbReference type="ARBA" id="ARBA00022603"/>
    </source>
</evidence>
<dbReference type="STRING" id="1653476.THC_0073"/>
<dbReference type="CDD" id="cd11641">
    <property type="entry name" value="Precorrin-4_C11-MT"/>
    <property type="match status" value="1"/>
</dbReference>
<keyword evidence="4 7" id="KW-0489">Methyltransferase</keyword>
<dbReference type="KEGG" id="cthi:THC_0073"/>
<dbReference type="SUPFAM" id="SSF53790">
    <property type="entry name" value="Tetrapyrrole methylase"/>
    <property type="match status" value="1"/>
</dbReference>
<evidence type="ECO:0000256" key="6">
    <source>
        <dbReference type="ARBA" id="ARBA00022691"/>
    </source>
</evidence>
<evidence type="ECO:0000256" key="7">
    <source>
        <dbReference type="RuleBase" id="RU003960"/>
    </source>
</evidence>
<dbReference type="InterPro" id="IPR035996">
    <property type="entry name" value="4pyrrol_Methylase_sf"/>
</dbReference>
<organism evidence="9 10">
    <name type="scientific">Caldimicrobium thiodismutans</name>
    <dbReference type="NCBI Taxonomy" id="1653476"/>
    <lineage>
        <taxon>Bacteria</taxon>
        <taxon>Pseudomonadati</taxon>
        <taxon>Thermodesulfobacteriota</taxon>
        <taxon>Thermodesulfobacteria</taxon>
        <taxon>Thermodesulfobacteriales</taxon>
        <taxon>Thermodesulfobacteriaceae</taxon>
        <taxon>Caldimicrobium</taxon>
    </lineage>
</organism>
<dbReference type="InterPro" id="IPR014777">
    <property type="entry name" value="4pyrrole_Mease_sub1"/>
</dbReference>